<dbReference type="GO" id="GO:0005524">
    <property type="term" value="F:ATP binding"/>
    <property type="evidence" value="ECO:0007669"/>
    <property type="project" value="UniProtKB-KW"/>
</dbReference>
<evidence type="ECO:0000313" key="4">
    <source>
        <dbReference type="EMBL" id="EGV00266.1"/>
    </source>
</evidence>
<dbReference type="GO" id="GO:0005737">
    <property type="term" value="C:cytoplasm"/>
    <property type="evidence" value="ECO:0007669"/>
    <property type="project" value="UniProtKB-UniRule"/>
</dbReference>
<gene>
    <name evidence="4" type="ORF">MCSF7_02371</name>
</gene>
<keyword evidence="4" id="KW-0418">Kinase</keyword>
<dbReference type="InterPro" id="IPR027417">
    <property type="entry name" value="P-loop_NTPase"/>
</dbReference>
<keyword evidence="1" id="KW-0547">Nucleotide-binding</keyword>
<protein>
    <recommendedName>
        <fullName evidence="3">Dephospho-CoA kinase</fullName>
        <ecNumber evidence="3">2.7.1.24</ecNumber>
    </recommendedName>
</protein>
<dbReference type="eggNOG" id="COG0237">
    <property type="taxonomic scope" value="Bacteria"/>
</dbReference>
<evidence type="ECO:0000256" key="2">
    <source>
        <dbReference type="ARBA" id="ARBA00022840"/>
    </source>
</evidence>
<keyword evidence="4" id="KW-0808">Transferase</keyword>
<dbReference type="NCBIfam" id="TIGR00152">
    <property type="entry name" value="dephospho-CoA kinase"/>
    <property type="match status" value="1"/>
</dbReference>
<name>F9UKR1_9BACT</name>
<dbReference type="GO" id="GO:0004140">
    <property type="term" value="F:dephospho-CoA kinase activity"/>
    <property type="evidence" value="ECO:0007669"/>
    <property type="project" value="UniProtKB-UniRule"/>
</dbReference>
<dbReference type="STRING" id="1037410.MCSF7_02371"/>
<dbReference type="InterPro" id="IPR001977">
    <property type="entry name" value="Depp_CoAkinase"/>
</dbReference>
<comment type="caution">
    <text evidence="4">The sequence shown here is derived from an EMBL/GenBank/DDBJ whole genome shotgun (WGS) entry which is preliminary data.</text>
</comment>
<dbReference type="Pfam" id="PF01121">
    <property type="entry name" value="CoaE"/>
    <property type="match status" value="1"/>
</dbReference>
<keyword evidence="5" id="KW-1185">Reference proteome</keyword>
<accession>F9UKR1</accession>
<proteinExistence type="predicted"/>
<dbReference type="GO" id="GO:0015937">
    <property type="term" value="P:coenzyme A biosynthetic process"/>
    <property type="evidence" value="ECO:0007669"/>
    <property type="project" value="UniProtKB-UniRule"/>
</dbReference>
<dbReference type="Proteomes" id="UP000004978">
    <property type="component" value="Unassembled WGS sequence"/>
</dbReference>
<dbReference type="CDD" id="cd02022">
    <property type="entry name" value="DPCK"/>
    <property type="match status" value="1"/>
</dbReference>
<dbReference type="SUPFAM" id="SSF52540">
    <property type="entry name" value="P-loop containing nucleoside triphosphate hydrolases"/>
    <property type="match status" value="1"/>
</dbReference>
<dbReference type="EC" id="2.7.1.24" evidence="3"/>
<evidence type="ECO:0000256" key="1">
    <source>
        <dbReference type="ARBA" id="ARBA00022741"/>
    </source>
</evidence>
<dbReference type="RefSeq" id="WP_006608879.1">
    <property type="nucleotide sequence ID" value="NZ_AFXA01000011.1"/>
</dbReference>
<organism evidence="4 5">
    <name type="scientific">Mycoplasmopsis columbina SF7</name>
    <dbReference type="NCBI Taxonomy" id="1037410"/>
    <lineage>
        <taxon>Bacteria</taxon>
        <taxon>Bacillati</taxon>
        <taxon>Mycoplasmatota</taxon>
        <taxon>Mycoplasmoidales</taxon>
        <taxon>Metamycoplasmataceae</taxon>
        <taxon>Mycoplasmopsis</taxon>
    </lineage>
</organism>
<evidence type="ECO:0000256" key="3">
    <source>
        <dbReference type="NCBIfam" id="TIGR00152"/>
    </source>
</evidence>
<reference evidence="4 5" key="1">
    <citation type="journal article" date="2013" name="Genome Announc.">
        <title>Genome Sequence of Mycoplasma columbinum Strain SF7.</title>
        <authorList>
            <person name="Guo Z."/>
            <person name="Xu X."/>
            <person name="Zheng Q."/>
            <person name="Li T."/>
            <person name="Kuang S."/>
            <person name="Zhang Z."/>
            <person name="Chen Y."/>
            <person name="Lu X."/>
            <person name="Zhou R."/>
            <person name="Bi D."/>
            <person name="Jin H."/>
        </authorList>
    </citation>
    <scope>NUCLEOTIDE SEQUENCE [LARGE SCALE GENOMIC DNA]</scope>
    <source>
        <strain evidence="4 5">SF7</strain>
    </source>
</reference>
<dbReference type="Gene3D" id="3.40.50.300">
    <property type="entry name" value="P-loop containing nucleotide triphosphate hydrolases"/>
    <property type="match status" value="1"/>
</dbReference>
<evidence type="ECO:0000313" key="5">
    <source>
        <dbReference type="Proteomes" id="UP000004978"/>
    </source>
</evidence>
<dbReference type="AlphaFoldDB" id="F9UKR1"/>
<keyword evidence="2" id="KW-0067">ATP-binding</keyword>
<dbReference type="EMBL" id="AFXA01000011">
    <property type="protein sequence ID" value="EGV00266.1"/>
    <property type="molecule type" value="Genomic_DNA"/>
</dbReference>
<sequence>MIAVIGKIGVGKTTFLSEIKKMGYKVFNSDEFIKSEYKTDGLLYKAIKKEFGTLLLDEFGVNKEKIRQWIKDDIKNLDLLEKCIYPIIFDHLNTYCYDFAEVPNLTTKNGNFAKLFKIVLCLETSEKNQVKNLKKRNVNKLTIRLLNTKNDPKLIKNQLFKEKIIVDIYGQNFKNWARNKKFLECLFSLL</sequence>